<dbReference type="SMART" id="SM00448">
    <property type="entry name" value="REC"/>
    <property type="match status" value="1"/>
</dbReference>
<dbReference type="SMART" id="SM01012">
    <property type="entry name" value="ANTAR"/>
    <property type="match status" value="1"/>
</dbReference>
<reference evidence="5 6" key="1">
    <citation type="submission" date="2020-08" db="EMBL/GenBank/DDBJ databases">
        <title>Novel species isolated from subtropical streams in China.</title>
        <authorList>
            <person name="Lu H."/>
        </authorList>
    </citation>
    <scope>NUCLEOTIDE SEQUENCE [LARGE SCALE GENOMIC DNA]</scope>
    <source>
        <strain evidence="5 6">KACC 16656</strain>
    </source>
</reference>
<dbReference type="Pfam" id="PF03861">
    <property type="entry name" value="ANTAR"/>
    <property type="match status" value="1"/>
</dbReference>
<sequence>MTSAESKLPPAILVVDDDPMALAAISLILQNAQFNITEAHNAHDAILLAQQKTFDLALLDMHLPEMSGLDLAKKLELLVELPFMFISGSSEIDVIRQAAEFGAVGYVVKPYDPHQIIPTVLAGLARANEIKRLRQTKLDLTTALNAARETSMAVGLLMGKFNVDRDTSFEILRMYSRSQRSKIHDVANELLQASELLNQFQVLLDERQKTSKK</sequence>
<keyword evidence="1 2" id="KW-0597">Phosphoprotein</keyword>
<dbReference type="RefSeq" id="WP_186922599.1">
    <property type="nucleotide sequence ID" value="NZ_JACOFW010000008.1"/>
</dbReference>
<dbReference type="PROSITE" id="PS50110">
    <property type="entry name" value="RESPONSE_REGULATORY"/>
    <property type="match status" value="1"/>
</dbReference>
<dbReference type="EMBL" id="JACOFW010000008">
    <property type="protein sequence ID" value="MBC3807510.1"/>
    <property type="molecule type" value="Genomic_DNA"/>
</dbReference>
<keyword evidence="6" id="KW-1185">Reference proteome</keyword>
<accession>A0ABR6X3T2</accession>
<dbReference type="InterPro" id="IPR008327">
    <property type="entry name" value="Sig_transdc_resp-reg_antiterm"/>
</dbReference>
<evidence type="ECO:0000313" key="5">
    <source>
        <dbReference type="EMBL" id="MBC3807510.1"/>
    </source>
</evidence>
<organism evidence="5 6">
    <name type="scientific">Undibacterium seohonense</name>
    <dbReference type="NCBI Taxonomy" id="1344950"/>
    <lineage>
        <taxon>Bacteria</taxon>
        <taxon>Pseudomonadati</taxon>
        <taxon>Pseudomonadota</taxon>
        <taxon>Betaproteobacteria</taxon>
        <taxon>Burkholderiales</taxon>
        <taxon>Oxalobacteraceae</taxon>
        <taxon>Undibacterium</taxon>
    </lineage>
</organism>
<evidence type="ECO:0000256" key="2">
    <source>
        <dbReference type="PROSITE-ProRule" id="PRU00169"/>
    </source>
</evidence>
<evidence type="ECO:0000259" key="4">
    <source>
        <dbReference type="PROSITE" id="PS50921"/>
    </source>
</evidence>
<dbReference type="Gene3D" id="1.10.10.10">
    <property type="entry name" value="Winged helix-like DNA-binding domain superfamily/Winged helix DNA-binding domain"/>
    <property type="match status" value="1"/>
</dbReference>
<dbReference type="Proteomes" id="UP000648257">
    <property type="component" value="Unassembled WGS sequence"/>
</dbReference>
<dbReference type="InterPro" id="IPR001789">
    <property type="entry name" value="Sig_transdc_resp-reg_receiver"/>
</dbReference>
<comment type="caution">
    <text evidence="5">The sequence shown here is derived from an EMBL/GenBank/DDBJ whole genome shotgun (WGS) entry which is preliminary data.</text>
</comment>
<dbReference type="Gene3D" id="3.40.50.2300">
    <property type="match status" value="1"/>
</dbReference>
<proteinExistence type="predicted"/>
<dbReference type="SUPFAM" id="SSF52172">
    <property type="entry name" value="CheY-like"/>
    <property type="match status" value="1"/>
</dbReference>
<feature type="modified residue" description="4-aspartylphosphate" evidence="2">
    <location>
        <position position="60"/>
    </location>
</feature>
<name>A0ABR6X3T2_9BURK</name>
<feature type="domain" description="ANTAR" evidence="4">
    <location>
        <begin position="130"/>
        <end position="191"/>
    </location>
</feature>
<dbReference type="InterPro" id="IPR005561">
    <property type="entry name" value="ANTAR"/>
</dbReference>
<evidence type="ECO:0000313" key="6">
    <source>
        <dbReference type="Proteomes" id="UP000648257"/>
    </source>
</evidence>
<dbReference type="InterPro" id="IPR011006">
    <property type="entry name" value="CheY-like_superfamily"/>
</dbReference>
<dbReference type="PANTHER" id="PTHR44591">
    <property type="entry name" value="STRESS RESPONSE REGULATOR PROTEIN 1"/>
    <property type="match status" value="1"/>
</dbReference>
<feature type="domain" description="Response regulatory" evidence="3">
    <location>
        <begin position="11"/>
        <end position="124"/>
    </location>
</feature>
<dbReference type="PROSITE" id="PS50921">
    <property type="entry name" value="ANTAR"/>
    <property type="match status" value="1"/>
</dbReference>
<evidence type="ECO:0000259" key="3">
    <source>
        <dbReference type="PROSITE" id="PS50110"/>
    </source>
</evidence>
<evidence type="ECO:0000256" key="1">
    <source>
        <dbReference type="ARBA" id="ARBA00022553"/>
    </source>
</evidence>
<dbReference type="PANTHER" id="PTHR44591:SF3">
    <property type="entry name" value="RESPONSE REGULATORY DOMAIN-CONTAINING PROTEIN"/>
    <property type="match status" value="1"/>
</dbReference>
<dbReference type="InterPro" id="IPR050595">
    <property type="entry name" value="Bact_response_regulator"/>
</dbReference>
<dbReference type="Pfam" id="PF00072">
    <property type="entry name" value="Response_reg"/>
    <property type="match status" value="1"/>
</dbReference>
<protein>
    <submittedName>
        <fullName evidence="5">Response regulator</fullName>
    </submittedName>
</protein>
<dbReference type="CDD" id="cd00156">
    <property type="entry name" value="REC"/>
    <property type="match status" value="1"/>
</dbReference>
<gene>
    <name evidence="5" type="ORF">H8K52_09155</name>
</gene>
<dbReference type="PIRSF" id="PIRSF036382">
    <property type="entry name" value="RR_antiterm"/>
    <property type="match status" value="1"/>
</dbReference>
<dbReference type="InterPro" id="IPR036388">
    <property type="entry name" value="WH-like_DNA-bd_sf"/>
</dbReference>